<dbReference type="OrthoDB" id="784829at2"/>
<keyword evidence="2" id="KW-0378">Hydrolase</keyword>
<protein>
    <submittedName>
        <fullName evidence="2">Putative DNA primase/helicase</fullName>
    </submittedName>
</protein>
<accession>A0A1N7PZB9</accession>
<feature type="domain" description="DUF927" evidence="1">
    <location>
        <begin position="127"/>
        <end position="387"/>
    </location>
</feature>
<gene>
    <name evidence="2" type="ORF">SAMN05421580_11219</name>
</gene>
<keyword evidence="2" id="KW-0347">Helicase</keyword>
<proteinExistence type="predicted"/>
<evidence type="ECO:0000259" key="1">
    <source>
        <dbReference type="Pfam" id="PF06048"/>
    </source>
</evidence>
<dbReference type="Pfam" id="PF06048">
    <property type="entry name" value="DUF927"/>
    <property type="match status" value="1"/>
</dbReference>
<keyword evidence="2" id="KW-0547">Nucleotide-binding</keyword>
<evidence type="ECO:0000313" key="2">
    <source>
        <dbReference type="EMBL" id="SIT15954.1"/>
    </source>
</evidence>
<dbReference type="AlphaFoldDB" id="A0A1N7PZB9"/>
<dbReference type="InterPro" id="IPR009270">
    <property type="entry name" value="DUF927"/>
</dbReference>
<reference evidence="3" key="1">
    <citation type="submission" date="2017-01" db="EMBL/GenBank/DDBJ databases">
        <authorList>
            <person name="Varghese N."/>
            <person name="Submissions S."/>
        </authorList>
    </citation>
    <scope>NUCLEOTIDE SEQUENCE [LARGE SCALE GENOMIC DNA]</scope>
    <source>
        <strain evidence="3">DSM 19945</strain>
    </source>
</reference>
<dbReference type="GO" id="GO:0004386">
    <property type="term" value="F:helicase activity"/>
    <property type="evidence" value="ECO:0007669"/>
    <property type="project" value="UniProtKB-KW"/>
</dbReference>
<sequence>MFKAHCAESKEMNFSINNAQIPATEAPQAANGNVINMPVRDHAVLATASQDMPAPSSANETSPKVIEIPQKTDDSVAEKTIDAEMSSVPAPSTSSANQKAAQQIETESGMPPGYELWEDGVYASLGDDADPVLICSPLRIEAKFADHDNRSWGLLIQVRDDDGRWHDVPVLRSALTSSSKEVLARLQDHGLSLGSSKKAKESLFEILRCSKPKARLTSVPRFGWSDERFQSFVLGDTVIGQQNVLPMLEHGHGVSQYLKEKGTVESWRENIGEKCVGNPLMILAVSLAFSGPLLRGINAEGGGLHFRGTSSSGKTTLLRLAASVWGSSGLIGQWRATTNGLEGTAKALNDMVLPLDEIAEIAPNALNEAIYMLANGRAKSRMTKNATLAEAASWRLALISSGEISVEEKLKEAKRDAKIGHEVRLIDIEADTRTYGVFDDLHGASDAAAFADALRADTEQHHGAVGRIFAQRLSVPMKSDSGAKIANIVRRHANAWVRELPSAADGQIQRVARRFAILAVAGWLATEMELTGWGEIDASDAARAAFLDWYERRFGEKRDAADAFVMCLKSFLETEHAHLQEIHAPSLAQGEIKGWYDATRAYIPTETWCALFPGDAGEKAANALRDMAILLPGDGGRLRRRSRPSRFMVLTVFRTSPRWIRSLFALLGVRSSSSSRSIHQLRKSSMSSPLMS</sequence>
<name>A0A1N7PZB9_9RHOB</name>
<evidence type="ECO:0000313" key="3">
    <source>
        <dbReference type="Proteomes" id="UP000186221"/>
    </source>
</evidence>
<dbReference type="Proteomes" id="UP000186221">
    <property type="component" value="Unassembled WGS sequence"/>
</dbReference>
<dbReference type="EMBL" id="FTOG01000012">
    <property type="protein sequence ID" value="SIT15954.1"/>
    <property type="molecule type" value="Genomic_DNA"/>
</dbReference>
<keyword evidence="2" id="KW-0067">ATP-binding</keyword>
<dbReference type="STRING" id="453582.SAMN05421580_11219"/>
<organism evidence="2 3">
    <name type="scientific">Rhodobacter aestuarii</name>
    <dbReference type="NCBI Taxonomy" id="453582"/>
    <lineage>
        <taxon>Bacteria</taxon>
        <taxon>Pseudomonadati</taxon>
        <taxon>Pseudomonadota</taxon>
        <taxon>Alphaproteobacteria</taxon>
        <taxon>Rhodobacterales</taxon>
        <taxon>Rhodobacter group</taxon>
        <taxon>Rhodobacter</taxon>
    </lineage>
</organism>
<keyword evidence="3" id="KW-1185">Reference proteome</keyword>